<evidence type="ECO:0000256" key="1">
    <source>
        <dbReference type="SAM" id="MobiDB-lite"/>
    </source>
</evidence>
<feature type="compositionally biased region" description="Pro residues" evidence="1">
    <location>
        <begin position="9"/>
        <end position="24"/>
    </location>
</feature>
<sequence>MSHHQPGPYGQPPMPPQQPNPWGQPPAQQGQPGYGYPQQPGPYGQPQPQPYGWGQQPGMPGPYPPPVPPQGGGPGKAIAVAIGVLVLVGAIAGGGFLLLAGRDGGHSSRSSSSPESPAPDGGKRYKLTTPDTVAGEFKKDLKDPGGGFDSGDMRELRALGVADAETTGADYQAGDGESGRYLQFSGAWGKVSNPGRVVDGFFAASKKKQAAAGGGSVELVGSPEKVSPAGLDGAVMKCQQAKYTNSKFPTGVTMPICFWADSSTVGVIILTDISAAVAGKDVPLNIAADLTAKVRTETRVEIPK</sequence>
<dbReference type="SUPFAM" id="SSF81995">
    <property type="entry name" value="beta-sandwich domain of Sec23/24"/>
    <property type="match status" value="1"/>
</dbReference>
<gene>
    <name evidence="3" type="ORF">GCM10010507_28320</name>
</gene>
<evidence type="ECO:0000313" key="3">
    <source>
        <dbReference type="EMBL" id="GHC50804.1"/>
    </source>
</evidence>
<name>A0A918WJ72_STRCJ</name>
<feature type="compositionally biased region" description="Low complexity" evidence="1">
    <location>
        <begin position="103"/>
        <end position="120"/>
    </location>
</feature>
<comment type="caution">
    <text evidence="3">The sequence shown here is derived from an EMBL/GenBank/DDBJ whole genome shotgun (WGS) entry which is preliminary data.</text>
</comment>
<feature type="transmembrane region" description="Helical" evidence="2">
    <location>
        <begin position="77"/>
        <end position="100"/>
    </location>
</feature>
<keyword evidence="2" id="KW-0812">Transmembrane</keyword>
<evidence type="ECO:0000313" key="4">
    <source>
        <dbReference type="Proteomes" id="UP000646244"/>
    </source>
</evidence>
<proteinExistence type="predicted"/>
<reference evidence="3" key="1">
    <citation type="journal article" date="2014" name="Int. J. Syst. Evol. Microbiol.">
        <title>Complete genome sequence of Corynebacterium casei LMG S-19264T (=DSM 44701T), isolated from a smear-ripened cheese.</title>
        <authorList>
            <consortium name="US DOE Joint Genome Institute (JGI-PGF)"/>
            <person name="Walter F."/>
            <person name="Albersmeier A."/>
            <person name="Kalinowski J."/>
            <person name="Ruckert C."/>
        </authorList>
    </citation>
    <scope>NUCLEOTIDE SEQUENCE</scope>
    <source>
        <strain evidence="3">JCM 4633</strain>
    </source>
</reference>
<feature type="region of interest" description="Disordered" evidence="1">
    <location>
        <begin position="1"/>
        <end position="72"/>
    </location>
</feature>
<feature type="compositionally biased region" description="Low complexity" evidence="1">
    <location>
        <begin position="25"/>
        <end position="38"/>
    </location>
</feature>
<feature type="compositionally biased region" description="Pro residues" evidence="1">
    <location>
        <begin position="39"/>
        <end position="49"/>
    </location>
</feature>
<accession>A0A918WJ72</accession>
<keyword evidence="2" id="KW-0472">Membrane</keyword>
<organism evidence="3 4">
    <name type="scientific">Streptomyces cinnamoneus</name>
    <name type="common">Streptoverticillium cinnamoneum</name>
    <dbReference type="NCBI Taxonomy" id="53446"/>
    <lineage>
        <taxon>Bacteria</taxon>
        <taxon>Bacillati</taxon>
        <taxon>Actinomycetota</taxon>
        <taxon>Actinomycetes</taxon>
        <taxon>Kitasatosporales</taxon>
        <taxon>Streptomycetaceae</taxon>
        <taxon>Streptomyces</taxon>
        <taxon>Streptomyces cinnamoneus group</taxon>
    </lineage>
</organism>
<feature type="region of interest" description="Disordered" evidence="1">
    <location>
        <begin position="103"/>
        <end position="130"/>
    </location>
</feature>
<reference evidence="3" key="2">
    <citation type="submission" date="2020-09" db="EMBL/GenBank/DDBJ databases">
        <authorList>
            <person name="Sun Q."/>
            <person name="Ohkuma M."/>
        </authorList>
    </citation>
    <scope>NUCLEOTIDE SEQUENCE</scope>
    <source>
        <strain evidence="3">JCM 4633</strain>
    </source>
</reference>
<dbReference type="EMBL" id="BMVB01000008">
    <property type="protein sequence ID" value="GHC50804.1"/>
    <property type="molecule type" value="Genomic_DNA"/>
</dbReference>
<dbReference type="RefSeq" id="WP_190110122.1">
    <property type="nucleotide sequence ID" value="NZ_BMVB01000008.1"/>
</dbReference>
<protein>
    <submittedName>
        <fullName evidence="3">Uncharacterized protein</fullName>
    </submittedName>
</protein>
<dbReference type="AlphaFoldDB" id="A0A918WJ72"/>
<keyword evidence="2" id="KW-1133">Transmembrane helix</keyword>
<evidence type="ECO:0000256" key="2">
    <source>
        <dbReference type="SAM" id="Phobius"/>
    </source>
</evidence>
<dbReference type="Proteomes" id="UP000646244">
    <property type="component" value="Unassembled WGS sequence"/>
</dbReference>
<feature type="compositionally biased region" description="Pro residues" evidence="1">
    <location>
        <begin position="59"/>
        <end position="71"/>
    </location>
</feature>